<comment type="caution">
    <text evidence="1">The sequence shown here is derived from an EMBL/GenBank/DDBJ whole genome shotgun (WGS) entry which is preliminary data.</text>
</comment>
<reference evidence="1 2" key="1">
    <citation type="submission" date="2018-06" db="EMBL/GenBank/DDBJ databases">
        <title>Genome analysis of cellulolytic fungus Trichoderma lentiforme CFAM-422.</title>
        <authorList>
            <person name="Steindorff A.S."/>
            <person name="Formighieri E.F."/>
            <person name="Midorikawa G.E.O."/>
            <person name="Tamietti M.S."/>
            <person name="Ramos E.Z."/>
            <person name="Silva A.S."/>
            <person name="Bon E.P.S."/>
            <person name="Mendes T.D."/>
            <person name="Damaso M.C.T."/>
            <person name="Favaro L.C.L."/>
        </authorList>
    </citation>
    <scope>NUCLEOTIDE SEQUENCE [LARGE SCALE GENOMIC DNA]</scope>
    <source>
        <strain evidence="1 2">CFAM-422</strain>
    </source>
</reference>
<organism evidence="1 2">
    <name type="scientific">Trichoderma lentiforme</name>
    <dbReference type="NCBI Taxonomy" id="1567552"/>
    <lineage>
        <taxon>Eukaryota</taxon>
        <taxon>Fungi</taxon>
        <taxon>Dikarya</taxon>
        <taxon>Ascomycota</taxon>
        <taxon>Pezizomycotina</taxon>
        <taxon>Sordariomycetes</taxon>
        <taxon>Hypocreomycetidae</taxon>
        <taxon>Hypocreales</taxon>
        <taxon>Hypocreaceae</taxon>
        <taxon>Trichoderma</taxon>
    </lineage>
</organism>
<keyword evidence="2" id="KW-1185">Reference proteome</keyword>
<proteinExistence type="predicted"/>
<dbReference type="EMBL" id="QLNT01000001">
    <property type="protein sequence ID" value="KAF3077135.1"/>
    <property type="molecule type" value="Genomic_DNA"/>
</dbReference>
<evidence type="ECO:0000313" key="1">
    <source>
        <dbReference type="EMBL" id="KAF3077135.1"/>
    </source>
</evidence>
<dbReference type="AlphaFoldDB" id="A0A9P4XR12"/>
<name>A0A9P4XR12_9HYPO</name>
<evidence type="ECO:0000313" key="2">
    <source>
        <dbReference type="Proteomes" id="UP000801864"/>
    </source>
</evidence>
<dbReference type="Proteomes" id="UP000801864">
    <property type="component" value="Unassembled WGS sequence"/>
</dbReference>
<accession>A0A9P4XR12</accession>
<protein>
    <submittedName>
        <fullName evidence="1">Uncharacterized protein</fullName>
    </submittedName>
</protein>
<sequence>MTIAPGGSQETRAATDFCLRRACASLRVCSAERQSAMVRSSATRVDSVETRERAEELSAAVQWQKYY</sequence>
<gene>
    <name evidence="1" type="ORF">CFAM422_000621</name>
</gene>